<dbReference type="GO" id="GO:0000398">
    <property type="term" value="P:mRNA splicing, via spliceosome"/>
    <property type="evidence" value="ECO:0007669"/>
    <property type="project" value="UniProtKB-UniRule"/>
</dbReference>
<feature type="region of interest" description="Disordered" evidence="8">
    <location>
        <begin position="376"/>
        <end position="403"/>
    </location>
</feature>
<evidence type="ECO:0000256" key="2">
    <source>
        <dbReference type="ARBA" id="ARBA00010028"/>
    </source>
</evidence>
<evidence type="ECO:0000256" key="7">
    <source>
        <dbReference type="RuleBase" id="RU367148"/>
    </source>
</evidence>
<reference evidence="9 10" key="1">
    <citation type="submission" date="2020-08" db="EMBL/GenBank/DDBJ databases">
        <title>Plant Genome Project.</title>
        <authorList>
            <person name="Zhang R.-G."/>
        </authorList>
    </citation>
    <scope>NUCLEOTIDE SEQUENCE [LARGE SCALE GENOMIC DNA]</scope>
    <source>
        <tissue evidence="9">Rhizome</tissue>
    </source>
</reference>
<evidence type="ECO:0000256" key="4">
    <source>
        <dbReference type="ARBA" id="ARBA00022728"/>
    </source>
</evidence>
<keyword evidence="5 7" id="KW-0508">mRNA splicing</keyword>
<comment type="subcellular location">
    <subcellularLocation>
        <location evidence="1 7">Nucleus</location>
    </subcellularLocation>
</comment>
<dbReference type="InterPro" id="IPR026939">
    <property type="entry name" value="ZNF706/At2g23090_sf"/>
</dbReference>
<proteinExistence type="inferred from homology"/>
<dbReference type="PANTHER" id="PTHR13264">
    <property type="entry name" value="GCIP-INTERACTING PROTEIN P29"/>
    <property type="match status" value="1"/>
</dbReference>
<protein>
    <recommendedName>
        <fullName evidence="7">Pre-mRNA-splicing factor SYF2</fullName>
    </recommendedName>
</protein>
<dbReference type="GO" id="GO:0071013">
    <property type="term" value="C:catalytic step 2 spliceosome"/>
    <property type="evidence" value="ECO:0007669"/>
    <property type="project" value="TreeGrafter"/>
</dbReference>
<comment type="caution">
    <text evidence="9">The sequence shown here is derived from an EMBL/GenBank/DDBJ whole genome shotgun (WGS) entry which is preliminary data.</text>
</comment>
<evidence type="ECO:0000256" key="5">
    <source>
        <dbReference type="ARBA" id="ARBA00023187"/>
    </source>
</evidence>
<comment type="function">
    <text evidence="7">Involved in pre-mRNA splicing.</text>
</comment>
<evidence type="ECO:0000313" key="10">
    <source>
        <dbReference type="Proteomes" id="UP000734854"/>
    </source>
</evidence>
<dbReference type="SUPFAM" id="SSF118359">
    <property type="entry name" value="Expressed protein At2g23090/F21P24.15"/>
    <property type="match status" value="1"/>
</dbReference>
<organism evidence="9 10">
    <name type="scientific">Zingiber officinale</name>
    <name type="common">Ginger</name>
    <name type="synonym">Amomum zingiber</name>
    <dbReference type="NCBI Taxonomy" id="94328"/>
    <lineage>
        <taxon>Eukaryota</taxon>
        <taxon>Viridiplantae</taxon>
        <taxon>Streptophyta</taxon>
        <taxon>Embryophyta</taxon>
        <taxon>Tracheophyta</taxon>
        <taxon>Spermatophyta</taxon>
        <taxon>Magnoliopsida</taxon>
        <taxon>Liliopsida</taxon>
        <taxon>Zingiberales</taxon>
        <taxon>Zingiberaceae</taxon>
        <taxon>Zingiber</taxon>
    </lineage>
</organism>
<keyword evidence="4 7" id="KW-0747">Spliceosome</keyword>
<gene>
    <name evidence="9" type="ORF">ZIOFF_003162</name>
</gene>
<dbReference type="InterPro" id="IPR013260">
    <property type="entry name" value="mRNA_splic_SYF2"/>
</dbReference>
<keyword evidence="6 7" id="KW-0539">Nucleus</keyword>
<dbReference type="Pfam" id="PF08231">
    <property type="entry name" value="SYF2"/>
    <property type="match status" value="1"/>
</dbReference>
<accession>A0A8J5I855</accession>
<comment type="subunit">
    <text evidence="7">May be part of a spliceosome complex.</text>
</comment>
<dbReference type="AlphaFoldDB" id="A0A8J5I855"/>
<evidence type="ECO:0000313" key="9">
    <source>
        <dbReference type="EMBL" id="KAG6538059.1"/>
    </source>
</evidence>
<feature type="compositionally biased region" description="Basic and acidic residues" evidence="8">
    <location>
        <begin position="1"/>
        <end position="19"/>
    </location>
</feature>
<evidence type="ECO:0000256" key="8">
    <source>
        <dbReference type="SAM" id="MobiDB-lite"/>
    </source>
</evidence>
<name>A0A8J5I855_ZINOF</name>
<evidence type="ECO:0000256" key="1">
    <source>
        <dbReference type="ARBA" id="ARBA00004123"/>
    </source>
</evidence>
<dbReference type="PANTHER" id="PTHR13264:SF5">
    <property type="entry name" value="PRE-MRNA-SPLICING FACTOR SYF2"/>
    <property type="match status" value="1"/>
</dbReference>
<dbReference type="EMBL" id="JACMSC010000001">
    <property type="protein sequence ID" value="KAG6538059.1"/>
    <property type="molecule type" value="Genomic_DNA"/>
</dbReference>
<dbReference type="Gene3D" id="4.10.1050.10">
    <property type="entry name" value="At2g23090-like"/>
    <property type="match status" value="1"/>
</dbReference>
<dbReference type="GO" id="GO:0071014">
    <property type="term" value="C:post-mRNA release spliceosomal complex"/>
    <property type="evidence" value="ECO:0007669"/>
    <property type="project" value="TreeGrafter"/>
</dbReference>
<dbReference type="GO" id="GO:0000974">
    <property type="term" value="C:Prp19 complex"/>
    <property type="evidence" value="ECO:0007669"/>
    <property type="project" value="TreeGrafter"/>
</dbReference>
<feature type="compositionally biased region" description="Basic and acidic residues" evidence="8">
    <location>
        <begin position="388"/>
        <end position="403"/>
    </location>
</feature>
<evidence type="ECO:0000256" key="3">
    <source>
        <dbReference type="ARBA" id="ARBA00022664"/>
    </source>
</evidence>
<sequence length="431" mass="49660">MTRGKQKIESQRKNAERNQKPKGSQLEARAVGLKVVCPICKVKEEEREREAIAYQCANASPLTNPPPSASPSLSSKLALGFSITGIRVDMLTPSYRIFTLHLPSFPGPQDETNDSSKEPEERIVHPDCINASNPYHECSDHCFKRIADLKAQIERNESDPLFHLSMCTSPTALMHVMIGVGYMAYKQTVVSVEEERANQVEQNDDNVDSESGQPHLTEKQKKLFELRLKMNEARKANQMAMVAEKKKMEAPTETRGISKQKWLDERKKKIGKLLDSNGLDMSKAYMLDTQEKAEAKYKKWEKDPAPHGWDVFNQKTLYNAHKKRTQNIQCDMEAYNKAKEEDPEFYREASSLQYGKMTKTPEENIDRMVKELQDRDAKRKSFSRRRKFHEEKDIDSINDRNEHFNKKIERAFGKYTLEIKNNLERGTALPD</sequence>
<evidence type="ECO:0000256" key="6">
    <source>
        <dbReference type="ARBA" id="ARBA00023242"/>
    </source>
</evidence>
<comment type="similarity">
    <text evidence="2 7">Belongs to the SYF2 family.</text>
</comment>
<dbReference type="Proteomes" id="UP000734854">
    <property type="component" value="Unassembled WGS sequence"/>
</dbReference>
<keyword evidence="10" id="KW-1185">Reference proteome</keyword>
<feature type="region of interest" description="Disordered" evidence="8">
    <location>
        <begin position="1"/>
        <end position="27"/>
    </location>
</feature>
<keyword evidence="3 7" id="KW-0507">mRNA processing</keyword>